<evidence type="ECO:0000256" key="1">
    <source>
        <dbReference type="ARBA" id="ARBA00011900"/>
    </source>
</evidence>
<evidence type="ECO:0000313" key="11">
    <source>
        <dbReference type="Proteomes" id="UP001429580"/>
    </source>
</evidence>
<dbReference type="Proteomes" id="UP001429580">
    <property type="component" value="Unassembled WGS sequence"/>
</dbReference>
<evidence type="ECO:0000256" key="6">
    <source>
        <dbReference type="ARBA" id="ARBA00023125"/>
    </source>
</evidence>
<evidence type="ECO:0000256" key="3">
    <source>
        <dbReference type="ARBA" id="ARBA00022679"/>
    </source>
</evidence>
<comment type="caution">
    <text evidence="10">The sequence shown here is derived from an EMBL/GenBank/DDBJ whole genome shotgun (WGS) entry which is preliminary data.</text>
</comment>
<evidence type="ECO:0000256" key="4">
    <source>
        <dbReference type="ARBA" id="ARBA00022691"/>
    </source>
</evidence>
<dbReference type="PANTHER" id="PTHR33841:SF1">
    <property type="entry name" value="DNA METHYLTRANSFERASE A"/>
    <property type="match status" value="1"/>
</dbReference>
<gene>
    <name evidence="10" type="ORF">FHS82_002480</name>
</gene>
<evidence type="ECO:0000313" key="10">
    <source>
        <dbReference type="EMBL" id="NIJ58632.1"/>
    </source>
</evidence>
<proteinExistence type="predicted"/>
<evidence type="ECO:0000256" key="2">
    <source>
        <dbReference type="ARBA" id="ARBA00022603"/>
    </source>
</evidence>
<feature type="domain" description="Type II methyltransferase M.TaqI-like" evidence="8">
    <location>
        <begin position="124"/>
        <end position="221"/>
    </location>
</feature>
<dbReference type="SUPFAM" id="SSF53335">
    <property type="entry name" value="S-adenosyl-L-methionine-dependent methyltransferases"/>
    <property type="match status" value="1"/>
</dbReference>
<sequence>MHLPTVPDEARRYRIVSAEKARGATYTPERLARFVAEKIADNANIGGRTSLTILDPAIGDGALVLALLGVLRDRCDAALDIRGFDTDATALDVAARRIRAAFPDADVQLTRGSFLDFVLETRGSGAPGFDLIIANPPYVRTQIMGAAVARRLASAFGLAGRVDLYHAFLLGMAQVLTPDGVAGIIVSNRFMTTRGGGTVRAALRSRFSLRHIWDLGDTRLFSAAVLPAVIVARGTAAPLSGAPLFSSIYNVTEAATARAPDAVAALDRDGVVAIDDGRRFRVRHGRLDTAGTARDVWRLASGAADEWLATVDRHTWKRFGGIGKIRVGVKTCCDRVFIRHDWDEALGADRPELLRPLTTHHAAGRFRAILPDKARAILYPHEVAQGQRRPVPLDGFPKSRAYLEAHRTILERRTYVTEAGRQWYELWVPHDPRAWAAPKLVFRDIAERPAFWIDLDGTVVNGDCYWLATGEEQTDLLWLAAAVANSTFAEAFYDRRFNNRLYAGRRRFITQYVEQFPLPDPSLPSVCEIIARAKAIYDADHAAQLPALEAELDDLVWQAFGLAR</sequence>
<dbReference type="Pfam" id="PF07669">
    <property type="entry name" value="Eco57I"/>
    <property type="match status" value="1"/>
</dbReference>
<comment type="catalytic activity">
    <reaction evidence="7">
        <text>a 2'-deoxyadenosine in DNA + S-adenosyl-L-methionine = an N(6)-methyl-2'-deoxyadenosine in DNA + S-adenosyl-L-homocysteine + H(+)</text>
        <dbReference type="Rhea" id="RHEA:15197"/>
        <dbReference type="Rhea" id="RHEA-COMP:12418"/>
        <dbReference type="Rhea" id="RHEA-COMP:12419"/>
        <dbReference type="ChEBI" id="CHEBI:15378"/>
        <dbReference type="ChEBI" id="CHEBI:57856"/>
        <dbReference type="ChEBI" id="CHEBI:59789"/>
        <dbReference type="ChEBI" id="CHEBI:90615"/>
        <dbReference type="ChEBI" id="CHEBI:90616"/>
        <dbReference type="EC" id="2.1.1.72"/>
    </reaction>
</comment>
<dbReference type="PROSITE" id="PS00092">
    <property type="entry name" value="N6_MTASE"/>
    <property type="match status" value="1"/>
</dbReference>
<dbReference type="RefSeq" id="WP_166953176.1">
    <property type="nucleotide sequence ID" value="NZ_JAASQI010000005.1"/>
</dbReference>
<accession>A0ABX0V0X1</accession>
<dbReference type="EMBL" id="JAASQI010000005">
    <property type="protein sequence ID" value="NIJ58632.1"/>
    <property type="molecule type" value="Genomic_DNA"/>
</dbReference>
<dbReference type="InterPro" id="IPR050953">
    <property type="entry name" value="N4_N6_ade-DNA_methylase"/>
</dbReference>
<dbReference type="Pfam" id="PF12950">
    <property type="entry name" value="TaqI_C"/>
    <property type="match status" value="1"/>
</dbReference>
<dbReference type="InterPro" id="IPR002052">
    <property type="entry name" value="DNA_methylase_N6_adenine_CS"/>
</dbReference>
<dbReference type="Gene3D" id="3.40.50.150">
    <property type="entry name" value="Vaccinia Virus protein VP39"/>
    <property type="match status" value="1"/>
</dbReference>
<keyword evidence="2" id="KW-0489">Methyltransferase</keyword>
<protein>
    <recommendedName>
        <fullName evidence="1">site-specific DNA-methyltransferase (adenine-specific)</fullName>
        <ecNumber evidence="1">2.1.1.72</ecNumber>
    </recommendedName>
</protein>
<keyword evidence="4" id="KW-0949">S-adenosyl-L-methionine</keyword>
<dbReference type="InterPro" id="IPR029063">
    <property type="entry name" value="SAM-dependent_MTases_sf"/>
</dbReference>
<dbReference type="InterPro" id="IPR025931">
    <property type="entry name" value="TaqI_C"/>
</dbReference>
<dbReference type="PRINTS" id="PR00507">
    <property type="entry name" value="N12N6MTFRASE"/>
</dbReference>
<keyword evidence="5" id="KW-0680">Restriction system</keyword>
<keyword evidence="3" id="KW-0808">Transferase</keyword>
<dbReference type="InterPro" id="IPR011639">
    <property type="entry name" value="MethylTrfase_TaqI-like_dom"/>
</dbReference>
<reference evidence="10 11" key="1">
    <citation type="submission" date="2020-03" db="EMBL/GenBank/DDBJ databases">
        <title>Genomic Encyclopedia of Type Strains, Phase IV (KMG-IV): sequencing the most valuable type-strain genomes for metagenomic binning, comparative biology and taxonomic classification.</title>
        <authorList>
            <person name="Goeker M."/>
        </authorList>
    </citation>
    <scope>NUCLEOTIDE SEQUENCE [LARGE SCALE GENOMIC DNA]</scope>
    <source>
        <strain evidence="10 11">DSM 103870</strain>
    </source>
</reference>
<organism evidence="10 11">
    <name type="scientific">Pseudochelatococcus lubricantis</name>
    <dbReference type="NCBI Taxonomy" id="1538102"/>
    <lineage>
        <taxon>Bacteria</taxon>
        <taxon>Pseudomonadati</taxon>
        <taxon>Pseudomonadota</taxon>
        <taxon>Alphaproteobacteria</taxon>
        <taxon>Hyphomicrobiales</taxon>
        <taxon>Chelatococcaceae</taxon>
        <taxon>Pseudochelatococcus</taxon>
    </lineage>
</organism>
<evidence type="ECO:0000259" key="8">
    <source>
        <dbReference type="Pfam" id="PF07669"/>
    </source>
</evidence>
<evidence type="ECO:0000259" key="9">
    <source>
        <dbReference type="Pfam" id="PF12950"/>
    </source>
</evidence>
<keyword evidence="6" id="KW-0238">DNA-binding</keyword>
<keyword evidence="11" id="KW-1185">Reference proteome</keyword>
<evidence type="ECO:0000256" key="5">
    <source>
        <dbReference type="ARBA" id="ARBA00022747"/>
    </source>
</evidence>
<dbReference type="EC" id="2.1.1.72" evidence="1"/>
<name>A0ABX0V0X1_9HYPH</name>
<evidence type="ECO:0000256" key="7">
    <source>
        <dbReference type="ARBA" id="ARBA00047942"/>
    </source>
</evidence>
<feature type="domain" description="TaqI-like C-terminal specificity" evidence="9">
    <location>
        <begin position="421"/>
        <end position="518"/>
    </location>
</feature>
<dbReference type="PANTHER" id="PTHR33841">
    <property type="entry name" value="DNA METHYLTRANSFERASE YEEA-RELATED"/>
    <property type="match status" value="1"/>
</dbReference>